<sequence length="122" mass="13605">MHACCIPLHTTVPIKAISEKGSGHSPLEGITIPFPATTDCVWDNSPSSAAAGRALPDRAPHIEPIVTGRFQNYFSKHINSTIGGCRYARCTYIFISFTMMKTPNYIQLYSKSNTLMIFLRFY</sequence>
<name>A0A834EVD2_9CHIR</name>
<dbReference type="EMBL" id="JABVXQ010000001">
    <property type="protein sequence ID" value="KAF6131051.1"/>
    <property type="molecule type" value="Genomic_DNA"/>
</dbReference>
<proteinExistence type="predicted"/>
<gene>
    <name evidence="1" type="ORF">HJG60_007952</name>
</gene>
<accession>A0A834EVD2</accession>
<dbReference type="Proteomes" id="UP000664940">
    <property type="component" value="Unassembled WGS sequence"/>
</dbReference>
<dbReference type="AlphaFoldDB" id="A0A834EVD2"/>
<protein>
    <submittedName>
        <fullName evidence="1">Uncharacterized protein</fullName>
    </submittedName>
</protein>
<comment type="caution">
    <text evidence="1">The sequence shown here is derived from an EMBL/GenBank/DDBJ whole genome shotgun (WGS) entry which is preliminary data.</text>
</comment>
<evidence type="ECO:0000313" key="1">
    <source>
        <dbReference type="EMBL" id="KAF6131051.1"/>
    </source>
</evidence>
<reference evidence="1 2" key="1">
    <citation type="journal article" date="2020" name="Nature">
        <title>Six reference-quality genomes reveal evolution of bat adaptations.</title>
        <authorList>
            <person name="Jebb D."/>
            <person name="Huang Z."/>
            <person name="Pippel M."/>
            <person name="Hughes G.M."/>
            <person name="Lavrichenko K."/>
            <person name="Devanna P."/>
            <person name="Winkler S."/>
            <person name="Jermiin L.S."/>
            <person name="Skirmuntt E.C."/>
            <person name="Katzourakis A."/>
            <person name="Burkitt-Gray L."/>
            <person name="Ray D.A."/>
            <person name="Sullivan K.A.M."/>
            <person name="Roscito J.G."/>
            <person name="Kirilenko B.M."/>
            <person name="Davalos L.M."/>
            <person name="Corthals A.P."/>
            <person name="Power M.L."/>
            <person name="Jones G."/>
            <person name="Ransome R.D."/>
            <person name="Dechmann D.K.N."/>
            <person name="Locatelli A.G."/>
            <person name="Puechmaille S.J."/>
            <person name="Fedrigo O."/>
            <person name="Jarvis E.D."/>
            <person name="Hiller M."/>
            <person name="Vernes S.C."/>
            <person name="Myers E.W."/>
            <person name="Teeling E.C."/>
        </authorList>
    </citation>
    <scope>NUCLEOTIDE SEQUENCE [LARGE SCALE GENOMIC DNA]</scope>
    <source>
        <strain evidence="1">Bat1K_MPI-CBG_1</strain>
    </source>
</reference>
<evidence type="ECO:0000313" key="2">
    <source>
        <dbReference type="Proteomes" id="UP000664940"/>
    </source>
</evidence>
<organism evidence="1 2">
    <name type="scientific">Phyllostomus discolor</name>
    <name type="common">pale spear-nosed bat</name>
    <dbReference type="NCBI Taxonomy" id="89673"/>
    <lineage>
        <taxon>Eukaryota</taxon>
        <taxon>Metazoa</taxon>
        <taxon>Chordata</taxon>
        <taxon>Craniata</taxon>
        <taxon>Vertebrata</taxon>
        <taxon>Euteleostomi</taxon>
        <taxon>Mammalia</taxon>
        <taxon>Eutheria</taxon>
        <taxon>Laurasiatheria</taxon>
        <taxon>Chiroptera</taxon>
        <taxon>Yangochiroptera</taxon>
        <taxon>Phyllostomidae</taxon>
        <taxon>Phyllostominae</taxon>
        <taxon>Phyllostomus</taxon>
    </lineage>
</organism>